<dbReference type="EMBL" id="LGRX02023814">
    <property type="protein sequence ID" value="KAK3254276.1"/>
    <property type="molecule type" value="Genomic_DNA"/>
</dbReference>
<evidence type="ECO:0000256" key="1">
    <source>
        <dbReference type="SAM" id="Phobius"/>
    </source>
</evidence>
<evidence type="ECO:0000313" key="2">
    <source>
        <dbReference type="EMBL" id="KAK3254276.1"/>
    </source>
</evidence>
<reference evidence="2 3" key="1">
    <citation type="journal article" date="2015" name="Genome Biol. Evol.">
        <title>Comparative Genomics of a Bacterivorous Green Alga Reveals Evolutionary Causalities and Consequences of Phago-Mixotrophic Mode of Nutrition.</title>
        <authorList>
            <person name="Burns J.A."/>
            <person name="Paasch A."/>
            <person name="Narechania A."/>
            <person name="Kim E."/>
        </authorList>
    </citation>
    <scope>NUCLEOTIDE SEQUENCE [LARGE SCALE GENOMIC DNA]</scope>
    <source>
        <strain evidence="2 3">PLY_AMNH</strain>
    </source>
</reference>
<dbReference type="AlphaFoldDB" id="A0AAE0CFX4"/>
<comment type="caution">
    <text evidence="2">The sequence shown here is derived from an EMBL/GenBank/DDBJ whole genome shotgun (WGS) entry which is preliminary data.</text>
</comment>
<sequence>MRNRKSIRRSPVRRRIRLLEWLLPVLVLFLYGGFFLIPTSEKSRTGQLIETVYRSAADAQVGAVPHGGVAWGDRQALPADTGTATTAGREPSALTDAIETEEPTRRSAGDAASLERGQLKVGAHVRVVQRLAHRVMAASSANLDVA</sequence>
<keyword evidence="3" id="KW-1185">Reference proteome</keyword>
<keyword evidence="1" id="KW-1133">Transmembrane helix</keyword>
<organism evidence="2 3">
    <name type="scientific">Cymbomonas tetramitiformis</name>
    <dbReference type="NCBI Taxonomy" id="36881"/>
    <lineage>
        <taxon>Eukaryota</taxon>
        <taxon>Viridiplantae</taxon>
        <taxon>Chlorophyta</taxon>
        <taxon>Pyramimonadophyceae</taxon>
        <taxon>Pyramimonadales</taxon>
        <taxon>Pyramimonadaceae</taxon>
        <taxon>Cymbomonas</taxon>
    </lineage>
</organism>
<keyword evidence="1" id="KW-0472">Membrane</keyword>
<keyword evidence="1" id="KW-0812">Transmembrane</keyword>
<name>A0AAE0CFX4_9CHLO</name>
<protein>
    <submittedName>
        <fullName evidence="2">Uncharacterized protein</fullName>
    </submittedName>
</protein>
<accession>A0AAE0CFX4</accession>
<proteinExistence type="predicted"/>
<gene>
    <name evidence="2" type="ORF">CYMTET_36505</name>
</gene>
<evidence type="ECO:0000313" key="3">
    <source>
        <dbReference type="Proteomes" id="UP001190700"/>
    </source>
</evidence>
<feature type="transmembrane region" description="Helical" evidence="1">
    <location>
        <begin position="21"/>
        <end position="38"/>
    </location>
</feature>
<dbReference type="Proteomes" id="UP001190700">
    <property type="component" value="Unassembled WGS sequence"/>
</dbReference>